<dbReference type="GO" id="GO:0030688">
    <property type="term" value="C:preribosome, small subunit precursor"/>
    <property type="evidence" value="ECO:0007669"/>
    <property type="project" value="EnsemblFungi"/>
</dbReference>
<dbReference type="KEGG" id="erc:Ecym_6475"/>
<dbReference type="Pfam" id="PF01585">
    <property type="entry name" value="G-patch"/>
    <property type="match status" value="1"/>
</dbReference>
<evidence type="ECO:0000313" key="4">
    <source>
        <dbReference type="Proteomes" id="UP000006790"/>
    </source>
</evidence>
<protein>
    <recommendedName>
        <fullName evidence="2">G-patch domain-containing protein</fullName>
    </recommendedName>
</protein>
<feature type="compositionally biased region" description="Polar residues" evidence="1">
    <location>
        <begin position="275"/>
        <end position="293"/>
    </location>
</feature>
<dbReference type="InParanoid" id="G8JUR6"/>
<feature type="region of interest" description="Disordered" evidence="1">
    <location>
        <begin position="74"/>
        <end position="98"/>
    </location>
</feature>
<dbReference type="GO" id="GO:0030686">
    <property type="term" value="C:90S preribosome"/>
    <property type="evidence" value="ECO:0007669"/>
    <property type="project" value="EnsemblFungi"/>
</dbReference>
<dbReference type="EMBL" id="CP002502">
    <property type="protein sequence ID" value="AET40846.1"/>
    <property type="molecule type" value="Genomic_DNA"/>
</dbReference>
<dbReference type="GO" id="GO:0030490">
    <property type="term" value="P:maturation of SSU-rRNA"/>
    <property type="evidence" value="ECO:0007669"/>
    <property type="project" value="EnsemblFungi"/>
</dbReference>
<dbReference type="GO" id="GO:0008047">
    <property type="term" value="F:enzyme activator activity"/>
    <property type="evidence" value="ECO:0007669"/>
    <property type="project" value="EnsemblFungi"/>
</dbReference>
<feature type="domain" description="G-patch" evidence="2">
    <location>
        <begin position="632"/>
        <end position="679"/>
    </location>
</feature>
<feature type="region of interest" description="Disordered" evidence="1">
    <location>
        <begin position="312"/>
        <end position="340"/>
    </location>
</feature>
<dbReference type="InterPro" id="IPR000467">
    <property type="entry name" value="G_patch_dom"/>
</dbReference>
<feature type="region of interest" description="Disordered" evidence="1">
    <location>
        <begin position="1"/>
        <end position="46"/>
    </location>
</feature>
<dbReference type="GO" id="GO:0000398">
    <property type="term" value="P:mRNA splicing, via spliceosome"/>
    <property type="evidence" value="ECO:0007669"/>
    <property type="project" value="EnsemblFungi"/>
</dbReference>
<gene>
    <name evidence="3" type="ordered locus">Ecym_6475</name>
</gene>
<dbReference type="Proteomes" id="UP000006790">
    <property type="component" value="Chromosome 6"/>
</dbReference>
<dbReference type="OrthoDB" id="21470at2759"/>
<dbReference type="OMA" id="PVFMRID"/>
<dbReference type="AlphaFoldDB" id="G8JUR6"/>
<proteinExistence type="predicted"/>
<dbReference type="SMART" id="SM00443">
    <property type="entry name" value="G_patch"/>
    <property type="match status" value="1"/>
</dbReference>
<dbReference type="HOGENOM" id="CLU_021974_1_0_1"/>
<evidence type="ECO:0000259" key="2">
    <source>
        <dbReference type="PROSITE" id="PS50174"/>
    </source>
</evidence>
<dbReference type="InterPro" id="IPR051189">
    <property type="entry name" value="Splicing_assoc_domain"/>
</dbReference>
<evidence type="ECO:0000256" key="1">
    <source>
        <dbReference type="SAM" id="MobiDB-lite"/>
    </source>
</evidence>
<feature type="region of interest" description="Disordered" evidence="1">
    <location>
        <begin position="258"/>
        <end position="293"/>
    </location>
</feature>
<dbReference type="FunCoup" id="G8JUR6">
    <property type="interactions" value="277"/>
</dbReference>
<dbReference type="PANTHER" id="PTHR14195">
    <property type="entry name" value="G PATCH DOMAIN CONTAINING PROTEIN 2"/>
    <property type="match status" value="1"/>
</dbReference>
<organism evidence="3 4">
    <name type="scientific">Eremothecium cymbalariae (strain CBS 270.75 / DBVPG 7215 / KCTC 17166 / NRRL Y-17582)</name>
    <name type="common">Yeast</name>
    <dbReference type="NCBI Taxonomy" id="931890"/>
    <lineage>
        <taxon>Eukaryota</taxon>
        <taxon>Fungi</taxon>
        <taxon>Dikarya</taxon>
        <taxon>Ascomycota</taxon>
        <taxon>Saccharomycotina</taxon>
        <taxon>Saccharomycetes</taxon>
        <taxon>Saccharomycetales</taxon>
        <taxon>Saccharomycetaceae</taxon>
        <taxon>Eremothecium</taxon>
    </lineage>
</organism>
<accession>G8JUR6</accession>
<reference evidence="4" key="1">
    <citation type="journal article" date="2012" name="G3 (Bethesda)">
        <title>Pichia sorbitophila, an interspecies yeast hybrid reveals early steps of genome resolution following polyploidization.</title>
        <authorList>
            <person name="Leh Louis V."/>
            <person name="Despons L."/>
            <person name="Friedrich A."/>
            <person name="Martin T."/>
            <person name="Durrens P."/>
            <person name="Casaregola S."/>
            <person name="Neuveglise C."/>
            <person name="Fairhead C."/>
            <person name="Marck C."/>
            <person name="Cruz J.A."/>
            <person name="Straub M.L."/>
            <person name="Kugler V."/>
            <person name="Sacerdot C."/>
            <person name="Uzunov Z."/>
            <person name="Thierry A."/>
            <person name="Weiss S."/>
            <person name="Bleykasten C."/>
            <person name="De Montigny J."/>
            <person name="Jacques N."/>
            <person name="Jung P."/>
            <person name="Lemaire M."/>
            <person name="Mallet S."/>
            <person name="Morel G."/>
            <person name="Richard G.F."/>
            <person name="Sarkar A."/>
            <person name="Savel G."/>
            <person name="Schacherer J."/>
            <person name="Seret M.L."/>
            <person name="Talla E."/>
            <person name="Samson G."/>
            <person name="Jubin C."/>
            <person name="Poulain J."/>
            <person name="Vacherie B."/>
            <person name="Barbe V."/>
            <person name="Pelletier E."/>
            <person name="Sherman D.J."/>
            <person name="Westhof E."/>
            <person name="Weissenbach J."/>
            <person name="Baret P.V."/>
            <person name="Wincker P."/>
            <person name="Gaillardin C."/>
            <person name="Dujon B."/>
            <person name="Souciet J.L."/>
        </authorList>
    </citation>
    <scope>NUCLEOTIDE SEQUENCE [LARGE SCALE GENOMIC DNA]</scope>
    <source>
        <strain evidence="4">CBS 270.75 / DBVPG 7215 / KCTC 17166 / NRRL Y-17582</strain>
    </source>
</reference>
<dbReference type="GO" id="GO:0030687">
    <property type="term" value="C:preribosome, large subunit precursor"/>
    <property type="evidence" value="ECO:0007669"/>
    <property type="project" value="EnsemblFungi"/>
</dbReference>
<sequence length="682" mass="77060">MAKRHKHYERNSSNRGGRGGYRGHQHSGGRRRGQPTGIDANPIPIFTRGDLTQTDMVEDFYFGRRSDRSFLKKASMRTGGSRPAFWDSRDGRRGNQNLPARKRPIKFIKCKEVYDPSKNMIQLLSLAGKQKAERLLSKTNPGDDVEQNSSDESKKTVPTKSQQSIDINNRQKLSDIDDEMLFFVDQKGETVHEVMEVTPSADATDGQSCTEFNPTLTIGKTQINVKQSSSGDVHLAPTHSHHPFKDYYFGQDVNEECGEQNKDTESDDQKDEHTPSQVSSSDGIPNQDNSLVLNSDSSCARQSLSQNIGNLTLADIESESDSESLSSKEWEPNPKPNSVPEFGMLEEDHVADMAKVNVTNIRLGARNHSYYVSCESYFKDNESRWLDHDSMTDLVFELGLPENRLGSYLESIKNDLLSNDEDLGEGLEDLVEYSLKYERVRNQEHETKSLEYSGRGKKKVLVLDEVIDIDDDIKTLLQDKATIRFGKAAEKRQLKKTLINEDDIYPVDLYQKYPYRFHIENIIEELNNFVLSKSKIMNFPPLDAHGIQTLKNLAKAFELSYTTADVGGKTHLFLQNNEGATINHRLINIIRRQRPVFPRRDAKREDRSAAYKIKFHVNEGEIVGKDAPIIGQDNVGRKLLEKLGWTHGEGLGVHGNKGISEPLMATVKKSRSGLRHVDNSTS</sequence>
<evidence type="ECO:0000313" key="3">
    <source>
        <dbReference type="EMBL" id="AET40846.1"/>
    </source>
</evidence>
<dbReference type="STRING" id="931890.G8JUR6"/>
<feature type="compositionally biased region" description="Basic residues" evidence="1">
    <location>
        <begin position="21"/>
        <end position="33"/>
    </location>
</feature>
<dbReference type="eggNOG" id="KOG0154">
    <property type="taxonomic scope" value="Eukaryota"/>
</dbReference>
<feature type="compositionally biased region" description="Polar residues" evidence="1">
    <location>
        <begin position="156"/>
        <end position="165"/>
    </location>
</feature>
<dbReference type="RefSeq" id="XP_003647663.1">
    <property type="nucleotide sequence ID" value="XM_003647615.1"/>
</dbReference>
<dbReference type="GeneID" id="11469224"/>
<dbReference type="GO" id="GO:0003676">
    <property type="term" value="F:nucleic acid binding"/>
    <property type="evidence" value="ECO:0007669"/>
    <property type="project" value="InterPro"/>
</dbReference>
<feature type="region of interest" description="Disordered" evidence="1">
    <location>
        <begin position="138"/>
        <end position="165"/>
    </location>
</feature>
<dbReference type="PROSITE" id="PS50174">
    <property type="entry name" value="G_PATCH"/>
    <property type="match status" value="1"/>
</dbReference>
<name>G8JUR6_ERECY</name>
<keyword evidence="4" id="KW-1185">Reference proteome</keyword>